<dbReference type="Proteomes" id="UP001292094">
    <property type="component" value="Unassembled WGS sequence"/>
</dbReference>
<dbReference type="InterPro" id="IPR033452">
    <property type="entry name" value="GH30_C"/>
</dbReference>
<dbReference type="GO" id="GO:0005774">
    <property type="term" value="C:vacuolar membrane"/>
    <property type="evidence" value="ECO:0007669"/>
    <property type="project" value="UniProtKB-ARBA"/>
</dbReference>
<evidence type="ECO:0000259" key="15">
    <source>
        <dbReference type="Pfam" id="PF17189"/>
    </source>
</evidence>
<evidence type="ECO:0000256" key="10">
    <source>
        <dbReference type="ARBA" id="ARBA00050474"/>
    </source>
</evidence>
<evidence type="ECO:0000313" key="17">
    <source>
        <dbReference type="Proteomes" id="UP001292094"/>
    </source>
</evidence>
<dbReference type="GO" id="GO:0007040">
    <property type="term" value="P:lysosome organization"/>
    <property type="evidence" value="ECO:0007669"/>
    <property type="project" value="UniProtKB-ARBA"/>
</dbReference>
<organism evidence="16 17">
    <name type="scientific">Petrolisthes manimaculis</name>
    <dbReference type="NCBI Taxonomy" id="1843537"/>
    <lineage>
        <taxon>Eukaryota</taxon>
        <taxon>Metazoa</taxon>
        <taxon>Ecdysozoa</taxon>
        <taxon>Arthropoda</taxon>
        <taxon>Crustacea</taxon>
        <taxon>Multicrustacea</taxon>
        <taxon>Malacostraca</taxon>
        <taxon>Eumalacostraca</taxon>
        <taxon>Eucarida</taxon>
        <taxon>Decapoda</taxon>
        <taxon>Pleocyemata</taxon>
        <taxon>Anomura</taxon>
        <taxon>Galatheoidea</taxon>
        <taxon>Porcellanidae</taxon>
        <taxon>Petrolisthes</taxon>
    </lineage>
</organism>
<dbReference type="GO" id="GO:0005764">
    <property type="term" value="C:lysosome"/>
    <property type="evidence" value="ECO:0007669"/>
    <property type="project" value="UniProtKB-ARBA"/>
</dbReference>
<accession>A0AAE1PCQ5</accession>
<dbReference type="GO" id="GO:0006066">
    <property type="term" value="P:alcohol metabolic process"/>
    <property type="evidence" value="ECO:0007669"/>
    <property type="project" value="UniProtKB-ARBA"/>
</dbReference>
<comment type="catalytic activity">
    <reaction evidence="10">
        <text>a beta-D-glucosylceramide + H2O = an N-acyl-sphingoid base + D-glucose</text>
        <dbReference type="Rhea" id="RHEA:81447"/>
        <dbReference type="ChEBI" id="CHEBI:4167"/>
        <dbReference type="ChEBI" id="CHEBI:15377"/>
        <dbReference type="ChEBI" id="CHEBI:83264"/>
        <dbReference type="ChEBI" id="CHEBI:83273"/>
    </reaction>
    <physiologicalReaction direction="left-to-right" evidence="10">
        <dbReference type="Rhea" id="RHEA:81448"/>
    </physiologicalReaction>
</comment>
<dbReference type="FunFam" id="3.20.20.80:FF:000030">
    <property type="entry name" value="Lysosomal acid glucosylceramidase"/>
    <property type="match status" value="1"/>
</dbReference>
<comment type="caution">
    <text evidence="16">The sequence shown here is derived from an EMBL/GenBank/DDBJ whole genome shotgun (WGS) entry which is preliminary data.</text>
</comment>
<evidence type="ECO:0000256" key="2">
    <source>
        <dbReference type="ARBA" id="ARBA00004760"/>
    </source>
</evidence>
<name>A0AAE1PCQ5_9EUCA</name>
<comment type="catalytic activity">
    <reaction evidence="11">
        <text>an N-acyl-1-beta-D-glucosyl-15-methylhexadecasphing-4-enine + H2O = an N-acyl-15-methylhexadecasphing-4-enine + D-glucose</text>
        <dbReference type="Rhea" id="RHEA:34755"/>
        <dbReference type="ChEBI" id="CHEBI:4167"/>
        <dbReference type="ChEBI" id="CHEBI:15377"/>
        <dbReference type="ChEBI" id="CHEBI:70815"/>
        <dbReference type="ChEBI" id="CHEBI:70846"/>
    </reaction>
    <physiologicalReaction direction="left-to-right" evidence="11">
        <dbReference type="Rhea" id="RHEA:34756"/>
    </physiologicalReaction>
</comment>
<comment type="pathway">
    <text evidence="2">Lipid metabolism; sphingolipid metabolism.</text>
</comment>
<evidence type="ECO:0000313" key="16">
    <source>
        <dbReference type="EMBL" id="KAK4306039.1"/>
    </source>
</evidence>
<evidence type="ECO:0000256" key="6">
    <source>
        <dbReference type="ARBA" id="ARBA00022729"/>
    </source>
</evidence>
<dbReference type="PANTHER" id="PTHR11069">
    <property type="entry name" value="GLUCOSYLCERAMIDASE"/>
    <property type="match status" value="1"/>
</dbReference>
<evidence type="ECO:0000256" key="4">
    <source>
        <dbReference type="ARBA" id="ARBA00005382"/>
    </source>
</evidence>
<dbReference type="PANTHER" id="PTHR11069:SF23">
    <property type="entry name" value="LYSOSOMAL ACID GLUCOSYLCERAMIDASE"/>
    <property type="match status" value="1"/>
</dbReference>
<evidence type="ECO:0000256" key="8">
    <source>
        <dbReference type="ARBA" id="ARBA00022919"/>
    </source>
</evidence>
<dbReference type="GO" id="GO:0005102">
    <property type="term" value="F:signaling receptor binding"/>
    <property type="evidence" value="ECO:0007669"/>
    <property type="project" value="UniProtKB-ARBA"/>
</dbReference>
<dbReference type="GO" id="GO:0006914">
    <property type="term" value="P:autophagy"/>
    <property type="evidence" value="ECO:0007669"/>
    <property type="project" value="UniProtKB-ARBA"/>
</dbReference>
<dbReference type="Gene3D" id="3.20.20.80">
    <property type="entry name" value="Glycosidases"/>
    <property type="match status" value="1"/>
</dbReference>
<keyword evidence="9 12" id="KW-0443">Lipid metabolism</keyword>
<evidence type="ECO:0000256" key="12">
    <source>
        <dbReference type="RuleBase" id="RU361188"/>
    </source>
</evidence>
<feature type="domain" description="Glycosyl hydrolase family 30 TIM-barrel" evidence="14">
    <location>
        <begin position="102"/>
        <end position="446"/>
    </location>
</feature>
<gene>
    <name evidence="16" type="ORF">Pmani_022109</name>
</gene>
<dbReference type="SUPFAM" id="SSF51011">
    <property type="entry name" value="Glycosyl hydrolase domain"/>
    <property type="match status" value="1"/>
</dbReference>
<comment type="similarity">
    <text evidence="4 12">Belongs to the glycosyl hydrolase 30 family.</text>
</comment>
<protein>
    <recommendedName>
        <fullName evidence="5 12">Glucosylceramidase</fullName>
        <ecNumber evidence="5 12">3.2.1.45</ecNumber>
    </recommendedName>
</protein>
<feature type="chain" id="PRO_5042016020" description="Glucosylceramidase" evidence="13">
    <location>
        <begin position="18"/>
        <end position="514"/>
    </location>
</feature>
<dbReference type="GO" id="GO:0006680">
    <property type="term" value="P:glucosylceramide catabolic process"/>
    <property type="evidence" value="ECO:0007669"/>
    <property type="project" value="TreeGrafter"/>
</dbReference>
<proteinExistence type="inferred from homology"/>
<dbReference type="InterPro" id="IPR001139">
    <property type="entry name" value="Glyco_hydro_30"/>
</dbReference>
<dbReference type="EMBL" id="JAWZYT010002191">
    <property type="protein sequence ID" value="KAK4306039.1"/>
    <property type="molecule type" value="Genomic_DNA"/>
</dbReference>
<dbReference type="AlphaFoldDB" id="A0AAE1PCQ5"/>
<comment type="catalytic activity">
    <reaction evidence="1">
        <text>a beta-D-glucosyl-(1&lt;-&gt;1')-N-acylsphing-4-enine + H2O = an N-acylsphing-4-enine + D-glucose</text>
        <dbReference type="Rhea" id="RHEA:13269"/>
        <dbReference type="ChEBI" id="CHEBI:4167"/>
        <dbReference type="ChEBI" id="CHEBI:15377"/>
        <dbReference type="ChEBI" id="CHEBI:22801"/>
        <dbReference type="ChEBI" id="CHEBI:52639"/>
        <dbReference type="EC" id="3.2.1.45"/>
    </reaction>
    <physiologicalReaction direction="left-to-right" evidence="1">
        <dbReference type="Rhea" id="RHEA:13270"/>
    </physiologicalReaction>
</comment>
<evidence type="ECO:0000259" key="14">
    <source>
        <dbReference type="Pfam" id="PF02055"/>
    </source>
</evidence>
<dbReference type="InterPro" id="IPR033453">
    <property type="entry name" value="Glyco_hydro_30_TIM-barrel"/>
</dbReference>
<evidence type="ECO:0000256" key="5">
    <source>
        <dbReference type="ARBA" id="ARBA00012658"/>
    </source>
</evidence>
<sequence length="514" mass="57374">MRLTCLLLFVFPYLATCQQQQQQPCAPRDYGYSSFVCVCNATYCDDLPRPVLVPEGQYLLYTSDKAASRFLKTEGFFAGRAEGPSVRGVEYILDPTTTYQSIMGFGGSFTDSAAIIILSLSTPAQDNLLSSYFSPTGLEYNLGRLNMGGCDFSTRTYTYVETEGDVELTTFALQPEDLDYKIPIIKRAQEMSSVPIKLVASPWSAPPWMKTNNDYIGFGQLLPDMYQPWANYFVKFLDSYAAQNVSIWALTAQNEPIDGNVPGFTFNCMGWTAEQQKKWVEENLGPTLAATGYDHVLLMIMDDQRYNLPGWAEKVLNNGTASQYVDGIAVHWYGDQISAPDRLNQTHHLFPDVFILGTEACEGDTPFEQEVIMGSWERLENYAHDILVDVNHWVTGWIDWNLALNTTGGPNWAGNFVDSPILVSQEKDEFYKNPMFYAMGHFSKFVKAGAVRVALTSPDSGSLDSAAFLNPDGTTVIIILNRSEVEELVTVQVPERGTLPLTLGPRSLHTVLFQ</sequence>
<dbReference type="GO" id="GO:0032006">
    <property type="term" value="P:regulation of TOR signaling"/>
    <property type="evidence" value="ECO:0007669"/>
    <property type="project" value="UniProtKB-ARBA"/>
</dbReference>
<comment type="pathway">
    <text evidence="3">Sphingolipid metabolism.</text>
</comment>
<keyword evidence="12" id="KW-0326">Glycosidase</keyword>
<feature type="signal peptide" evidence="13">
    <location>
        <begin position="1"/>
        <end position="17"/>
    </location>
</feature>
<evidence type="ECO:0000256" key="3">
    <source>
        <dbReference type="ARBA" id="ARBA00004991"/>
    </source>
</evidence>
<dbReference type="GO" id="GO:0042391">
    <property type="term" value="P:regulation of membrane potential"/>
    <property type="evidence" value="ECO:0007669"/>
    <property type="project" value="UniProtKB-ARBA"/>
</dbReference>
<evidence type="ECO:0000256" key="13">
    <source>
        <dbReference type="SAM" id="SignalP"/>
    </source>
</evidence>
<dbReference type="InterPro" id="IPR017853">
    <property type="entry name" value="GH"/>
</dbReference>
<evidence type="ECO:0000256" key="1">
    <source>
        <dbReference type="ARBA" id="ARBA00001013"/>
    </source>
</evidence>
<evidence type="ECO:0000256" key="9">
    <source>
        <dbReference type="ARBA" id="ARBA00023098"/>
    </source>
</evidence>
<evidence type="ECO:0000256" key="11">
    <source>
        <dbReference type="ARBA" id="ARBA00051345"/>
    </source>
</evidence>
<dbReference type="SUPFAM" id="SSF51445">
    <property type="entry name" value="(Trans)glycosidases"/>
    <property type="match status" value="1"/>
</dbReference>
<dbReference type="Pfam" id="PF02055">
    <property type="entry name" value="Glyco_hydro_30"/>
    <property type="match status" value="1"/>
</dbReference>
<keyword evidence="6 13" id="KW-0732">Signal</keyword>
<keyword evidence="8 12" id="KW-0746">Sphingolipid metabolism</keyword>
<reference evidence="16" key="1">
    <citation type="submission" date="2023-11" db="EMBL/GenBank/DDBJ databases">
        <title>Genome assemblies of two species of porcelain crab, Petrolisthes cinctipes and Petrolisthes manimaculis (Anomura: Porcellanidae).</title>
        <authorList>
            <person name="Angst P."/>
        </authorList>
    </citation>
    <scope>NUCLEOTIDE SEQUENCE</scope>
    <source>
        <strain evidence="16">PB745_02</strain>
        <tissue evidence="16">Gill</tissue>
    </source>
</reference>
<dbReference type="GO" id="GO:0016758">
    <property type="term" value="F:hexosyltransferase activity"/>
    <property type="evidence" value="ECO:0007669"/>
    <property type="project" value="UniProtKB-ARBA"/>
</dbReference>
<dbReference type="GO" id="GO:0030163">
    <property type="term" value="P:protein catabolic process"/>
    <property type="evidence" value="ECO:0007669"/>
    <property type="project" value="UniProtKB-ARBA"/>
</dbReference>
<evidence type="ECO:0000256" key="7">
    <source>
        <dbReference type="ARBA" id="ARBA00022801"/>
    </source>
</evidence>
<dbReference type="GO" id="GO:0051246">
    <property type="term" value="P:regulation of protein metabolic process"/>
    <property type="evidence" value="ECO:0007669"/>
    <property type="project" value="UniProtKB-ARBA"/>
</dbReference>
<dbReference type="GO" id="GO:0008202">
    <property type="term" value="P:steroid metabolic process"/>
    <property type="evidence" value="ECO:0007669"/>
    <property type="project" value="UniProtKB-ARBA"/>
</dbReference>
<dbReference type="GO" id="GO:0004348">
    <property type="term" value="F:glucosylceramidase activity"/>
    <property type="evidence" value="ECO:0007669"/>
    <property type="project" value="UniProtKB-EC"/>
</dbReference>
<feature type="domain" description="Glycosyl hydrolase family 30 beta sandwich" evidence="15">
    <location>
        <begin position="449"/>
        <end position="511"/>
    </location>
</feature>
<dbReference type="GO" id="GO:0010605">
    <property type="term" value="P:negative regulation of macromolecule metabolic process"/>
    <property type="evidence" value="ECO:0007669"/>
    <property type="project" value="UniProtKB-ARBA"/>
</dbReference>
<dbReference type="GO" id="GO:0016241">
    <property type="term" value="P:regulation of macroautophagy"/>
    <property type="evidence" value="ECO:0007669"/>
    <property type="project" value="UniProtKB-ARBA"/>
</dbReference>
<dbReference type="Pfam" id="PF17189">
    <property type="entry name" value="Glyco_hydro_30C"/>
    <property type="match status" value="1"/>
</dbReference>
<keyword evidence="7 12" id="KW-0378">Hydrolase</keyword>
<dbReference type="EC" id="3.2.1.45" evidence="5 12"/>
<keyword evidence="17" id="KW-1185">Reference proteome</keyword>
<dbReference type="PRINTS" id="PR00843">
    <property type="entry name" value="GLHYDRLASE30"/>
</dbReference>